<dbReference type="EMBL" id="BAABME010005783">
    <property type="protein sequence ID" value="GAA0166594.1"/>
    <property type="molecule type" value="Genomic_DNA"/>
</dbReference>
<dbReference type="InterPro" id="IPR016159">
    <property type="entry name" value="Cullin_repeat-like_dom_sf"/>
</dbReference>
<sequence length="199" mass="22916">MYEVLADLLQIVNTLFAGDAGLFIRTEFNKLLNKLGHTAKLSFLDLGNKVSSNHSTVPFARGGITQLTKYVMNYGILLESFGDTLNVIFTDESDIRSSNSLEQEISGHFSHYLHTLISILEAKLEERSNLYVDNSLRHIFMMNNIHYIVKKIKHSKMRKYFGDEWMKEHIVKYKQHARTYESVNVTRPTSEFGILPVNL</sequence>
<proteinExistence type="inferred from homology"/>
<dbReference type="PANTHER" id="PTHR12542:SF92">
    <property type="entry name" value="EXOCYST COMPLEX COMPONENT EXO70E2"/>
    <property type="match status" value="1"/>
</dbReference>
<dbReference type="GO" id="GO:0015031">
    <property type="term" value="P:protein transport"/>
    <property type="evidence" value="ECO:0007669"/>
    <property type="project" value="UniProtKB-KW"/>
</dbReference>
<dbReference type="Gene3D" id="1.20.1280.170">
    <property type="entry name" value="Exocyst complex component Exo70"/>
    <property type="match status" value="1"/>
</dbReference>
<organism evidence="5 6">
    <name type="scientific">Lithospermum erythrorhizon</name>
    <name type="common">Purple gromwell</name>
    <name type="synonym">Lithospermum officinale var. erythrorhizon</name>
    <dbReference type="NCBI Taxonomy" id="34254"/>
    <lineage>
        <taxon>Eukaryota</taxon>
        <taxon>Viridiplantae</taxon>
        <taxon>Streptophyta</taxon>
        <taxon>Embryophyta</taxon>
        <taxon>Tracheophyta</taxon>
        <taxon>Spermatophyta</taxon>
        <taxon>Magnoliopsida</taxon>
        <taxon>eudicotyledons</taxon>
        <taxon>Gunneridae</taxon>
        <taxon>Pentapetalae</taxon>
        <taxon>asterids</taxon>
        <taxon>lamiids</taxon>
        <taxon>Boraginales</taxon>
        <taxon>Boraginaceae</taxon>
        <taxon>Boraginoideae</taxon>
        <taxon>Lithospermeae</taxon>
        <taxon>Lithospermum</taxon>
    </lineage>
</organism>
<dbReference type="GO" id="GO:0000145">
    <property type="term" value="C:exocyst"/>
    <property type="evidence" value="ECO:0007669"/>
    <property type="project" value="InterPro"/>
</dbReference>
<comment type="similarity">
    <text evidence="1 3">Belongs to the EXO70 family.</text>
</comment>
<dbReference type="GO" id="GO:0005546">
    <property type="term" value="F:phosphatidylinositol-4,5-bisphosphate binding"/>
    <property type="evidence" value="ECO:0007669"/>
    <property type="project" value="InterPro"/>
</dbReference>
<evidence type="ECO:0000256" key="3">
    <source>
        <dbReference type="RuleBase" id="RU365026"/>
    </source>
</evidence>
<comment type="function">
    <text evidence="3">Component of the exocyst complex.</text>
</comment>
<dbReference type="AlphaFoldDB" id="A0AAV3QR65"/>
<dbReference type="Proteomes" id="UP001454036">
    <property type="component" value="Unassembled WGS sequence"/>
</dbReference>
<dbReference type="GO" id="GO:0006887">
    <property type="term" value="P:exocytosis"/>
    <property type="evidence" value="ECO:0007669"/>
    <property type="project" value="UniProtKB-KW"/>
</dbReference>
<evidence type="ECO:0000259" key="4">
    <source>
        <dbReference type="Pfam" id="PF03081"/>
    </source>
</evidence>
<dbReference type="SUPFAM" id="SSF74788">
    <property type="entry name" value="Cullin repeat-like"/>
    <property type="match status" value="1"/>
</dbReference>
<name>A0AAV3QR65_LITER</name>
<dbReference type="Pfam" id="PF03081">
    <property type="entry name" value="Exo70_C"/>
    <property type="match status" value="1"/>
</dbReference>
<evidence type="ECO:0000256" key="1">
    <source>
        <dbReference type="ARBA" id="ARBA00006756"/>
    </source>
</evidence>
<evidence type="ECO:0000313" key="6">
    <source>
        <dbReference type="Proteomes" id="UP001454036"/>
    </source>
</evidence>
<reference evidence="5 6" key="1">
    <citation type="submission" date="2024-01" db="EMBL/GenBank/DDBJ databases">
        <title>The complete chloroplast genome sequence of Lithospermum erythrorhizon: insights into the phylogenetic relationship among Boraginaceae species and the maternal lineages of purple gromwells.</title>
        <authorList>
            <person name="Okada T."/>
            <person name="Watanabe K."/>
        </authorList>
    </citation>
    <scope>NUCLEOTIDE SEQUENCE [LARGE SCALE GENOMIC DNA]</scope>
</reference>
<evidence type="ECO:0000256" key="2">
    <source>
        <dbReference type="ARBA" id="ARBA00022448"/>
    </source>
</evidence>
<keyword evidence="3" id="KW-0653">Protein transport</keyword>
<evidence type="ECO:0000313" key="5">
    <source>
        <dbReference type="EMBL" id="GAA0166594.1"/>
    </source>
</evidence>
<dbReference type="InterPro" id="IPR046364">
    <property type="entry name" value="Exo70_C"/>
</dbReference>
<feature type="domain" description="Exocyst complex subunit Exo70 C-terminal" evidence="4">
    <location>
        <begin position="1"/>
        <end position="181"/>
    </location>
</feature>
<gene>
    <name evidence="5" type="ORF">LIER_21715</name>
</gene>
<keyword evidence="6" id="KW-1185">Reference proteome</keyword>
<keyword evidence="3" id="KW-0268">Exocytosis</keyword>
<accession>A0AAV3QR65</accession>
<protein>
    <recommendedName>
        <fullName evidence="3">Exocyst subunit Exo70 family protein</fullName>
    </recommendedName>
</protein>
<dbReference type="PANTHER" id="PTHR12542">
    <property type="entry name" value="EXOCYST COMPLEX PROTEIN EXO70"/>
    <property type="match status" value="1"/>
</dbReference>
<dbReference type="InterPro" id="IPR004140">
    <property type="entry name" value="Exo70"/>
</dbReference>
<comment type="caution">
    <text evidence="5">The sequence shown here is derived from an EMBL/GenBank/DDBJ whole genome shotgun (WGS) entry which is preliminary data.</text>
</comment>
<keyword evidence="2 3" id="KW-0813">Transport</keyword>